<accession>A0A9D9NJM6</accession>
<evidence type="ECO:0000313" key="3">
    <source>
        <dbReference type="EMBL" id="MBO8475850.1"/>
    </source>
</evidence>
<reference evidence="3" key="2">
    <citation type="journal article" date="2021" name="PeerJ">
        <title>Extensive microbial diversity within the chicken gut microbiome revealed by metagenomics and culture.</title>
        <authorList>
            <person name="Gilroy R."/>
            <person name="Ravi A."/>
            <person name="Getino M."/>
            <person name="Pursley I."/>
            <person name="Horton D.L."/>
            <person name="Alikhan N.F."/>
            <person name="Baker D."/>
            <person name="Gharbi K."/>
            <person name="Hall N."/>
            <person name="Watson M."/>
            <person name="Adriaenssens E.M."/>
            <person name="Foster-Nyarko E."/>
            <person name="Jarju S."/>
            <person name="Secka A."/>
            <person name="Antonio M."/>
            <person name="Oren A."/>
            <person name="Chaudhuri R.R."/>
            <person name="La Ragione R."/>
            <person name="Hildebrand F."/>
            <person name="Pallen M.J."/>
        </authorList>
    </citation>
    <scope>NUCLEOTIDE SEQUENCE</scope>
    <source>
        <strain evidence="3">6919</strain>
    </source>
</reference>
<dbReference type="EMBL" id="JADIMC010000032">
    <property type="protein sequence ID" value="MBO8475850.1"/>
    <property type="molecule type" value="Genomic_DNA"/>
</dbReference>
<dbReference type="InterPro" id="IPR025420">
    <property type="entry name" value="DUF4143"/>
</dbReference>
<evidence type="ECO:0000313" key="4">
    <source>
        <dbReference type="Proteomes" id="UP000823598"/>
    </source>
</evidence>
<comment type="caution">
    <text evidence="3">The sequence shown here is derived from an EMBL/GenBank/DDBJ whole genome shotgun (WGS) entry which is preliminary data.</text>
</comment>
<dbReference type="Pfam" id="PF13173">
    <property type="entry name" value="AAA_14"/>
    <property type="match status" value="1"/>
</dbReference>
<dbReference type="InterPro" id="IPR027417">
    <property type="entry name" value="P-loop_NTPase"/>
</dbReference>
<feature type="domain" description="DUF4143" evidence="2">
    <location>
        <begin position="240"/>
        <end position="405"/>
    </location>
</feature>
<dbReference type="Pfam" id="PF13635">
    <property type="entry name" value="DUF4143"/>
    <property type="match status" value="1"/>
</dbReference>
<sequence length="453" mass="52504">MAVFKRKIYDKLKVWKDTAKGAKSILIEGARRIGKSTIAEEFARNEYKSYILIDFNNASNVVKSAFDSYLNDLDSFFMILSSEYGVKLHERESLIIFDEIQQFPKARQSMKYLVADGRYDYIETGSLISIKENVKGITIPSEERRLAMYPMDFEEFAWALGESQMISYIRRCFKDRMPLQQGIHAKAMLLFRQYMIVGGMPKSVSAYLENGRDFKMADMEKRDILALYRNDMMKIEAAYKSNVLAIFDQIPAFLSKSERRVVLSRIDKGASFPKYHDTFFWLADSMIANECFNCSDPNVGLSLNEDRTFVKCYMGDTGLLMSHTFDENEISDNELYREILFGKLSTNEGMLYENAIAQMLVAAGHKLYFYTRYDSEKHRNDIEVDFILSNNSKLKYKIYPIEVKSTARYSTASLTKFCELYRERIGGCYVIHPKNLSVKDNITYIPAYMAFCL</sequence>
<organism evidence="3 4">
    <name type="scientific">Candidatus Limisoma faecipullorum</name>
    <dbReference type="NCBI Taxonomy" id="2840854"/>
    <lineage>
        <taxon>Bacteria</taxon>
        <taxon>Pseudomonadati</taxon>
        <taxon>Bacteroidota</taxon>
        <taxon>Bacteroidia</taxon>
        <taxon>Bacteroidales</taxon>
        <taxon>Candidatus Limisoma</taxon>
    </lineage>
</organism>
<feature type="domain" description="AAA" evidence="1">
    <location>
        <begin position="23"/>
        <end position="156"/>
    </location>
</feature>
<dbReference type="Gene3D" id="3.40.50.300">
    <property type="entry name" value="P-loop containing nucleotide triphosphate hydrolases"/>
    <property type="match status" value="1"/>
</dbReference>
<dbReference type="AlphaFoldDB" id="A0A9D9NJM6"/>
<name>A0A9D9NJM6_9BACT</name>
<gene>
    <name evidence="3" type="ORF">IAB88_02520</name>
</gene>
<reference evidence="3" key="1">
    <citation type="submission" date="2020-10" db="EMBL/GenBank/DDBJ databases">
        <authorList>
            <person name="Gilroy R."/>
        </authorList>
    </citation>
    <scope>NUCLEOTIDE SEQUENCE</scope>
    <source>
        <strain evidence="3">6919</strain>
    </source>
</reference>
<dbReference type="Proteomes" id="UP000823598">
    <property type="component" value="Unassembled WGS sequence"/>
</dbReference>
<protein>
    <submittedName>
        <fullName evidence="3">ATP-binding protein</fullName>
    </submittedName>
</protein>
<keyword evidence="3" id="KW-0547">Nucleotide-binding</keyword>
<dbReference type="SUPFAM" id="SSF52540">
    <property type="entry name" value="P-loop containing nucleoside triphosphate hydrolases"/>
    <property type="match status" value="1"/>
</dbReference>
<evidence type="ECO:0000259" key="1">
    <source>
        <dbReference type="Pfam" id="PF13173"/>
    </source>
</evidence>
<keyword evidence="3" id="KW-0067">ATP-binding</keyword>
<dbReference type="InterPro" id="IPR041682">
    <property type="entry name" value="AAA_14"/>
</dbReference>
<dbReference type="PANTHER" id="PTHR33295:SF7">
    <property type="entry name" value="ATPASE"/>
    <property type="match status" value="1"/>
</dbReference>
<dbReference type="PANTHER" id="PTHR33295">
    <property type="entry name" value="ATPASE"/>
    <property type="match status" value="1"/>
</dbReference>
<proteinExistence type="predicted"/>
<evidence type="ECO:0000259" key="2">
    <source>
        <dbReference type="Pfam" id="PF13635"/>
    </source>
</evidence>
<dbReference type="GO" id="GO:0005524">
    <property type="term" value="F:ATP binding"/>
    <property type="evidence" value="ECO:0007669"/>
    <property type="project" value="UniProtKB-KW"/>
</dbReference>